<dbReference type="STRING" id="1263103.BN741_01118"/>
<reference evidence="1" key="1">
    <citation type="submission" date="2012-11" db="EMBL/GenBank/DDBJ databases">
        <title>Dependencies among metagenomic species, viruses, plasmids and units of genetic variation.</title>
        <authorList>
            <person name="Nielsen H.B."/>
            <person name="Almeida M."/>
            <person name="Juncker A.S."/>
            <person name="Rasmussen S."/>
            <person name="Li J."/>
            <person name="Sunagawa S."/>
            <person name="Plichta D."/>
            <person name="Gautier L."/>
            <person name="Le Chatelier E."/>
            <person name="Peletier E."/>
            <person name="Bonde I."/>
            <person name="Nielsen T."/>
            <person name="Manichanh C."/>
            <person name="Arumugam M."/>
            <person name="Batto J."/>
            <person name="Santos M.B.Q.D."/>
            <person name="Blom N."/>
            <person name="Borruel N."/>
            <person name="Burgdorf K.S."/>
            <person name="Boumezbeur F."/>
            <person name="Casellas F."/>
            <person name="Dore J."/>
            <person name="Guarner F."/>
            <person name="Hansen T."/>
            <person name="Hildebrand F."/>
            <person name="Kaas R.S."/>
            <person name="Kennedy S."/>
            <person name="Kristiansen K."/>
            <person name="Kultima J.R."/>
            <person name="Leonard P."/>
            <person name="Levenez F."/>
            <person name="Lund O."/>
            <person name="Moumen B."/>
            <person name="Le Paslier D."/>
            <person name="Pons N."/>
            <person name="Pedersen O."/>
            <person name="Prifti E."/>
            <person name="Qin J."/>
            <person name="Raes J."/>
            <person name="Tap J."/>
            <person name="Tims S."/>
            <person name="Ussery D.W."/>
            <person name="Yamada T."/>
            <person name="MetaHit consortium"/>
            <person name="Renault P."/>
            <person name="Sicheritz-Ponten T."/>
            <person name="Bork P."/>
            <person name="Wang J."/>
            <person name="Brunak S."/>
            <person name="Ehrlich S.D."/>
        </authorList>
    </citation>
    <scope>NUCLEOTIDE SEQUENCE [LARGE SCALE GENOMIC DNA]</scope>
</reference>
<organism evidence="1 2">
    <name type="scientific">Leyella stercorea CAG:629</name>
    <dbReference type="NCBI Taxonomy" id="1263103"/>
    <lineage>
        <taxon>Bacteria</taxon>
        <taxon>Pseudomonadati</taxon>
        <taxon>Bacteroidota</taxon>
        <taxon>Bacteroidia</taxon>
        <taxon>Bacteroidales</taxon>
        <taxon>Prevotellaceae</taxon>
        <taxon>Leyella</taxon>
    </lineage>
</organism>
<protein>
    <submittedName>
        <fullName evidence="1">Uncharacterized protein</fullName>
    </submittedName>
</protein>
<comment type="caution">
    <text evidence="1">The sequence shown here is derived from an EMBL/GenBank/DDBJ whole genome shotgun (WGS) entry which is preliminary data.</text>
</comment>
<dbReference type="EMBL" id="CBIT010000106">
    <property type="protein sequence ID" value="CDE31752.1"/>
    <property type="molecule type" value="Genomic_DNA"/>
</dbReference>
<name>R7H0P4_9BACT</name>
<evidence type="ECO:0000313" key="1">
    <source>
        <dbReference type="EMBL" id="CDE31752.1"/>
    </source>
</evidence>
<dbReference type="Proteomes" id="UP000018072">
    <property type="component" value="Unassembled WGS sequence"/>
</dbReference>
<accession>R7H0P4</accession>
<dbReference type="AlphaFoldDB" id="R7H0P4"/>
<evidence type="ECO:0000313" key="2">
    <source>
        <dbReference type="Proteomes" id="UP000018072"/>
    </source>
</evidence>
<gene>
    <name evidence="1" type="ORF">BN741_01118</name>
</gene>
<proteinExistence type="predicted"/>
<sequence length="179" mass="19863">MCCVPDHVCKGTTLRKRCQVFRHIFLFSQYYSLTLHSQRFATLPLETPYRGAVRLKGNGVRVPDCPAAVSRPYLRARTREPLKPCISVLSACALGYVLLPLRGVPFTTFDTPSTQSANNMAAWGGCVGMAGMPYPPMLWEGVRVWAASQKTCRNSFADGVIAVRLADWARMTATLTLYK</sequence>